<dbReference type="GO" id="GO:0003700">
    <property type="term" value="F:DNA-binding transcription factor activity"/>
    <property type="evidence" value="ECO:0007669"/>
    <property type="project" value="InterPro"/>
</dbReference>
<dbReference type="InterPro" id="IPR018356">
    <property type="entry name" value="Tscrpt_reg_HTH_DeoR_CS"/>
</dbReference>
<keyword evidence="1" id="KW-0678">Repressor</keyword>
<feature type="domain" description="HTH deoR-type" evidence="5">
    <location>
        <begin position="3"/>
        <end position="58"/>
    </location>
</feature>
<evidence type="ECO:0000256" key="1">
    <source>
        <dbReference type="ARBA" id="ARBA00022491"/>
    </source>
</evidence>
<dbReference type="InterPro" id="IPR036390">
    <property type="entry name" value="WH_DNA-bd_sf"/>
</dbReference>
<dbReference type="SUPFAM" id="SSF100950">
    <property type="entry name" value="NagB/RpiA/CoA transferase-like"/>
    <property type="match status" value="1"/>
</dbReference>
<keyword evidence="7" id="KW-1185">Reference proteome</keyword>
<dbReference type="RefSeq" id="WP_046109035.1">
    <property type="nucleotide sequence ID" value="NZ_JZEX01000117.1"/>
</dbReference>
<dbReference type="InterPro" id="IPR037171">
    <property type="entry name" value="NagB/RpiA_transferase-like"/>
</dbReference>
<evidence type="ECO:0000256" key="4">
    <source>
        <dbReference type="ARBA" id="ARBA00023163"/>
    </source>
</evidence>
<gene>
    <name evidence="6" type="ORF">VE25_12735</name>
</gene>
<evidence type="ECO:0000313" key="6">
    <source>
        <dbReference type="EMBL" id="KKB11454.1"/>
    </source>
</evidence>
<dbReference type="SMART" id="SM01134">
    <property type="entry name" value="DeoRC"/>
    <property type="match status" value="1"/>
</dbReference>
<evidence type="ECO:0000313" key="7">
    <source>
        <dbReference type="Proteomes" id="UP000033632"/>
    </source>
</evidence>
<dbReference type="GO" id="GO:0003677">
    <property type="term" value="F:DNA binding"/>
    <property type="evidence" value="ECO:0007669"/>
    <property type="project" value="UniProtKB-KW"/>
</dbReference>
<proteinExistence type="predicted"/>
<dbReference type="PANTHER" id="PTHR30363">
    <property type="entry name" value="HTH-TYPE TRANSCRIPTIONAL REGULATOR SRLR-RELATED"/>
    <property type="match status" value="1"/>
</dbReference>
<dbReference type="InterPro" id="IPR014036">
    <property type="entry name" value="DeoR-like_C"/>
</dbReference>
<comment type="caution">
    <text evidence="6">The sequence shown here is derived from an EMBL/GenBank/DDBJ whole genome shotgun (WGS) entry which is preliminary data.</text>
</comment>
<dbReference type="Pfam" id="PF08220">
    <property type="entry name" value="HTH_DeoR"/>
    <property type="match status" value="1"/>
</dbReference>
<dbReference type="PRINTS" id="PR00037">
    <property type="entry name" value="HTHLACR"/>
</dbReference>
<keyword evidence="3" id="KW-0238">DNA-binding</keyword>
<protein>
    <submittedName>
        <fullName evidence="6">DeoR faimly transcriptional regulator</fullName>
    </submittedName>
</protein>
<dbReference type="STRING" id="443610.VE25_12735"/>
<name>A0A0F5FRD9_9HYPH</name>
<dbReference type="EMBL" id="JZEX01000117">
    <property type="protein sequence ID" value="KKB11454.1"/>
    <property type="molecule type" value="Genomic_DNA"/>
</dbReference>
<dbReference type="InterPro" id="IPR001034">
    <property type="entry name" value="DeoR_HTH"/>
</dbReference>
<accession>A0A0F5FRD9</accession>
<dbReference type="SUPFAM" id="SSF46785">
    <property type="entry name" value="Winged helix' DNA-binding domain"/>
    <property type="match status" value="1"/>
</dbReference>
<organism evidence="6 7">
    <name type="scientific">Devosia geojensis</name>
    <dbReference type="NCBI Taxonomy" id="443610"/>
    <lineage>
        <taxon>Bacteria</taxon>
        <taxon>Pseudomonadati</taxon>
        <taxon>Pseudomonadota</taxon>
        <taxon>Alphaproteobacteria</taxon>
        <taxon>Hyphomicrobiales</taxon>
        <taxon>Devosiaceae</taxon>
        <taxon>Devosia</taxon>
    </lineage>
</organism>
<keyword evidence="4" id="KW-0804">Transcription</keyword>
<dbReference type="PROSITE" id="PS51000">
    <property type="entry name" value="HTH_DEOR_2"/>
    <property type="match status" value="1"/>
</dbReference>
<dbReference type="SMART" id="SM00420">
    <property type="entry name" value="HTH_DEOR"/>
    <property type="match status" value="1"/>
</dbReference>
<evidence type="ECO:0000256" key="3">
    <source>
        <dbReference type="ARBA" id="ARBA00023125"/>
    </source>
</evidence>
<dbReference type="InterPro" id="IPR050313">
    <property type="entry name" value="Carb_Metab_HTH_regulators"/>
</dbReference>
<evidence type="ECO:0000256" key="2">
    <source>
        <dbReference type="ARBA" id="ARBA00023015"/>
    </source>
</evidence>
<dbReference type="Pfam" id="PF00455">
    <property type="entry name" value="DeoRC"/>
    <property type="match status" value="1"/>
</dbReference>
<dbReference type="PANTHER" id="PTHR30363:SF4">
    <property type="entry name" value="GLYCEROL-3-PHOSPHATE REGULON REPRESSOR"/>
    <property type="match status" value="1"/>
</dbReference>
<dbReference type="Gene3D" id="1.10.10.10">
    <property type="entry name" value="Winged helix-like DNA-binding domain superfamily/Winged helix DNA-binding domain"/>
    <property type="match status" value="1"/>
</dbReference>
<dbReference type="PATRIC" id="fig|443610.3.peg.788"/>
<dbReference type="InterPro" id="IPR036388">
    <property type="entry name" value="WH-like_DNA-bd_sf"/>
</dbReference>
<dbReference type="OrthoDB" id="9814815at2"/>
<sequence length="252" mass="26372">MLTQERQNRIRQYLSEQGRVLAADLVAEFRVSEDTVRRDLRELARAGHCRRVYGGALAPAPDGGSIAARVQTQPGAKQRLGRAAAALVQPGQTVFIDAGSTNLEVARALPRDMALTVVTNAPGVALALADHALCTTMLLGGLYDRGKGACLGAATLREVRQVYADLFVLGACGLDAGMGVTALDPGEAEIKRAMIEQSGQLLIAATSDKLGTVAPFRIAEAGQVTHLVVEPGMREDLAAAFAALGIDVSTAD</sequence>
<dbReference type="Proteomes" id="UP000033632">
    <property type="component" value="Unassembled WGS sequence"/>
</dbReference>
<dbReference type="AlphaFoldDB" id="A0A0F5FRD9"/>
<reference evidence="6 7" key="1">
    <citation type="submission" date="2015-03" db="EMBL/GenBank/DDBJ databases">
        <authorList>
            <person name="Hassan Y.I."/>
            <person name="Lepp D."/>
            <person name="Li X.-Z."/>
            <person name="Zhou T."/>
        </authorList>
    </citation>
    <scope>NUCLEOTIDE SEQUENCE [LARGE SCALE GENOMIC DNA]</scope>
    <source>
        <strain evidence="6 7">BD-c194</strain>
    </source>
</reference>
<keyword evidence="2" id="KW-0805">Transcription regulation</keyword>
<dbReference type="PROSITE" id="PS00894">
    <property type="entry name" value="HTH_DEOR_1"/>
    <property type="match status" value="1"/>
</dbReference>
<evidence type="ECO:0000259" key="5">
    <source>
        <dbReference type="PROSITE" id="PS51000"/>
    </source>
</evidence>